<dbReference type="EMBL" id="CAUYUJ010016309">
    <property type="protein sequence ID" value="CAK0863862.1"/>
    <property type="molecule type" value="Genomic_DNA"/>
</dbReference>
<gene>
    <name evidence="1" type="ORF">PCOR1329_LOCUS51900</name>
</gene>
<organism evidence="1 2">
    <name type="scientific">Prorocentrum cordatum</name>
    <dbReference type="NCBI Taxonomy" id="2364126"/>
    <lineage>
        <taxon>Eukaryota</taxon>
        <taxon>Sar</taxon>
        <taxon>Alveolata</taxon>
        <taxon>Dinophyceae</taxon>
        <taxon>Prorocentrales</taxon>
        <taxon>Prorocentraceae</taxon>
        <taxon>Prorocentrum</taxon>
    </lineage>
</organism>
<reference evidence="1" key="1">
    <citation type="submission" date="2023-10" db="EMBL/GenBank/DDBJ databases">
        <authorList>
            <person name="Chen Y."/>
            <person name="Shah S."/>
            <person name="Dougan E. K."/>
            <person name="Thang M."/>
            <person name="Chan C."/>
        </authorList>
    </citation>
    <scope>NUCLEOTIDE SEQUENCE [LARGE SCALE GENOMIC DNA]</scope>
</reference>
<protein>
    <recommendedName>
        <fullName evidence="3">Cilia- and flagella-associated protein 157</fullName>
    </recommendedName>
</protein>
<keyword evidence="2" id="KW-1185">Reference proteome</keyword>
<sequence>MSSAVAAFHTMYKQLEEKFVNSKRQESLVEMRAESLVEDLRRNSIRSSPGREGVTPLPSNASVLDDGDLMYQILTERLADAEKKESESESIKAKLMAEVSELTAEVDDHNFVIQDEESEVAAMGRQLTWHQEHAREEVEGVSSELEQYRRACGTAEAKESEYESYARTLLAELASLRSELQDSASLGSALSLEKRRSQQYLAELAECDVALAKCESAMIRADQEQEAVKEFDGGAAESRRRLECAEVQLSKARSQAEARASQAAEAELEVATLRGELLIERRRSCNAMEAERRQHQARVAILEKQLHLLTKHAVGHRGSDPDLPAGAGAATCQARRLCIRMDKLRARQ</sequence>
<evidence type="ECO:0008006" key="3">
    <source>
        <dbReference type="Google" id="ProtNLM"/>
    </source>
</evidence>
<evidence type="ECO:0000313" key="2">
    <source>
        <dbReference type="Proteomes" id="UP001189429"/>
    </source>
</evidence>
<dbReference type="Proteomes" id="UP001189429">
    <property type="component" value="Unassembled WGS sequence"/>
</dbReference>
<accession>A0ABN9UUT5</accession>
<name>A0ABN9UUT5_9DINO</name>
<comment type="caution">
    <text evidence="1">The sequence shown here is derived from an EMBL/GenBank/DDBJ whole genome shotgun (WGS) entry which is preliminary data.</text>
</comment>
<evidence type="ECO:0000313" key="1">
    <source>
        <dbReference type="EMBL" id="CAK0863862.1"/>
    </source>
</evidence>
<proteinExistence type="predicted"/>